<dbReference type="InParanoid" id="A9V258"/>
<evidence type="ECO:0000256" key="2">
    <source>
        <dbReference type="ARBA" id="ARBA00008766"/>
    </source>
</evidence>
<dbReference type="PANTHER" id="PTHR43226:SF4">
    <property type="entry name" value="XAA-PRO AMINOPEPTIDASE 3"/>
    <property type="match status" value="1"/>
</dbReference>
<dbReference type="eggNOG" id="KOG2414">
    <property type="taxonomic scope" value="Eukaryota"/>
</dbReference>
<dbReference type="Pfam" id="PF06127">
    <property type="entry name" value="Mpo1-like"/>
    <property type="match status" value="1"/>
</dbReference>
<dbReference type="EMBL" id="CH991555">
    <property type="protein sequence ID" value="EDQ88196.1"/>
    <property type="molecule type" value="Genomic_DNA"/>
</dbReference>
<keyword evidence="6" id="KW-0812">Transmembrane</keyword>
<dbReference type="GO" id="GO:0004177">
    <property type="term" value="F:aminopeptidase activity"/>
    <property type="evidence" value="ECO:0000318"/>
    <property type="project" value="GO_Central"/>
</dbReference>
<dbReference type="Proteomes" id="UP000001357">
    <property type="component" value="Unassembled WGS sequence"/>
</dbReference>
<dbReference type="Gene3D" id="3.40.350.10">
    <property type="entry name" value="Creatinase/prolidase N-terminal domain"/>
    <property type="match status" value="1"/>
</dbReference>
<keyword evidence="9" id="KW-1185">Reference proteome</keyword>
<dbReference type="InterPro" id="IPR036005">
    <property type="entry name" value="Creatinase/aminopeptidase-like"/>
</dbReference>
<dbReference type="InterPro" id="IPR000994">
    <property type="entry name" value="Pept_M24"/>
</dbReference>
<evidence type="ECO:0000313" key="8">
    <source>
        <dbReference type="EMBL" id="EDQ88196.1"/>
    </source>
</evidence>
<dbReference type="RefSeq" id="XP_001746789.1">
    <property type="nucleotide sequence ID" value="XM_001746737.1"/>
</dbReference>
<dbReference type="STRING" id="81824.A9V258"/>
<evidence type="ECO:0000313" key="9">
    <source>
        <dbReference type="Proteomes" id="UP000001357"/>
    </source>
</evidence>
<proteinExistence type="inferred from homology"/>
<dbReference type="GO" id="GO:0070006">
    <property type="term" value="F:metalloaminopeptidase activity"/>
    <property type="evidence" value="ECO:0007669"/>
    <property type="project" value="InterPro"/>
</dbReference>
<sequence length="599" mass="65106">MAAVRLGAARLRAAEASIWQAAISTACSMQTEANKIATKPFPAEEYHARRSALANILPPNSLVLVAANTLRYASHDIPYRFRQNSNLAYLAPLPEPDGLFILRTDAARRVIHTALGVLRKDPHRELWDGHRIGPDAAPALMHVDQAVVAELPVLLETVAPHLTDCSGIYVHMGDATPTACAGLLTQLRSQCPNQPIQEVAPYLARLRSVKSPREIVHLAAAGRASALAMNQTFARLAELSSEWEVDASLEFAYRRLGCQGHAYPPVVAAGEHALTLHYVTNDAPLRAGDLLLVDAGAERAGYNADITRTVPISGRFSDAQAELYDAVLRVQTRCLELLMWGEARNLMQLHQQSARMVVEEGKRLGLLSSRATASDARSLMPHSIGHHLGLDVHDPGSPVEPLSPNSVVTVEPGIYVPNSDAFPKAYRGIGIRIEDNVVIGGATEGLQDLTKNCYKVPTPIAEFAAQIGLDNFRISLGSIVAAVYAAGYLAMEPVAGSIASICLLYGSNCALNYATTEPNAMIKLGALHASCWAMQFFGHFVFEGRAPALFDNLFQSLYLAPLFVLLEIMFMFGYRPDLSKSIYDNAERDIKNWKASKSK</sequence>
<feature type="domain" description="Aminopeptidase P N-terminal" evidence="7">
    <location>
        <begin position="41"/>
        <end position="179"/>
    </location>
</feature>
<dbReference type="FunCoup" id="A9V258">
    <property type="interactions" value="929"/>
</dbReference>
<comment type="cofactor">
    <cofactor evidence="1">
        <name>Mn(2+)</name>
        <dbReference type="ChEBI" id="CHEBI:29035"/>
    </cofactor>
</comment>
<dbReference type="SMART" id="SM01011">
    <property type="entry name" value="AMP_N"/>
    <property type="match status" value="1"/>
</dbReference>
<evidence type="ECO:0000256" key="6">
    <source>
        <dbReference type="SAM" id="Phobius"/>
    </source>
</evidence>
<reference evidence="8 9" key="1">
    <citation type="journal article" date="2008" name="Nature">
        <title>The genome of the choanoflagellate Monosiga brevicollis and the origin of metazoans.</title>
        <authorList>
            <consortium name="JGI Sequencing"/>
            <person name="King N."/>
            <person name="Westbrook M.J."/>
            <person name="Young S.L."/>
            <person name="Kuo A."/>
            <person name="Abedin M."/>
            <person name="Chapman J."/>
            <person name="Fairclough S."/>
            <person name="Hellsten U."/>
            <person name="Isogai Y."/>
            <person name="Letunic I."/>
            <person name="Marr M."/>
            <person name="Pincus D."/>
            <person name="Putnam N."/>
            <person name="Rokas A."/>
            <person name="Wright K.J."/>
            <person name="Zuzow R."/>
            <person name="Dirks W."/>
            <person name="Good M."/>
            <person name="Goodstein D."/>
            <person name="Lemons D."/>
            <person name="Li W."/>
            <person name="Lyons J.B."/>
            <person name="Morris A."/>
            <person name="Nichols S."/>
            <person name="Richter D.J."/>
            <person name="Salamov A."/>
            <person name="Bork P."/>
            <person name="Lim W.A."/>
            <person name="Manning G."/>
            <person name="Miller W.T."/>
            <person name="McGinnis W."/>
            <person name="Shapiro H."/>
            <person name="Tjian R."/>
            <person name="Grigoriev I.V."/>
            <person name="Rokhsar D."/>
        </authorList>
    </citation>
    <scope>NUCLEOTIDE SEQUENCE [LARGE SCALE GENOMIC DNA]</scope>
    <source>
        <strain evidence="9">MX1 / ATCC 50154</strain>
    </source>
</reference>
<dbReference type="AlphaFoldDB" id="A9V258"/>
<dbReference type="OMA" id="DSYFWYL"/>
<dbReference type="Gene3D" id="3.90.230.10">
    <property type="entry name" value="Creatinase/methionine aminopeptidase superfamily"/>
    <property type="match status" value="1"/>
</dbReference>
<dbReference type="GO" id="GO:0030145">
    <property type="term" value="F:manganese ion binding"/>
    <property type="evidence" value="ECO:0007669"/>
    <property type="project" value="InterPro"/>
</dbReference>
<dbReference type="GO" id="GO:0006508">
    <property type="term" value="P:proteolysis"/>
    <property type="evidence" value="ECO:0000318"/>
    <property type="project" value="GO_Central"/>
</dbReference>
<dbReference type="SUPFAM" id="SSF53092">
    <property type="entry name" value="Creatinase/prolidase N-terminal domain"/>
    <property type="match status" value="1"/>
</dbReference>
<dbReference type="InterPro" id="IPR007865">
    <property type="entry name" value="Aminopep_P_N"/>
</dbReference>
<evidence type="ECO:0000259" key="7">
    <source>
        <dbReference type="SMART" id="SM01011"/>
    </source>
</evidence>
<dbReference type="InterPro" id="IPR009305">
    <property type="entry name" value="Mpo1-like"/>
</dbReference>
<keyword evidence="4" id="KW-0378">Hydrolase</keyword>
<dbReference type="InterPro" id="IPR029149">
    <property type="entry name" value="Creatin/AminoP/Spt16_N"/>
</dbReference>
<evidence type="ECO:0000256" key="1">
    <source>
        <dbReference type="ARBA" id="ARBA00001936"/>
    </source>
</evidence>
<keyword evidence="3" id="KW-0479">Metal-binding</keyword>
<comment type="similarity">
    <text evidence="2">Belongs to the peptidase M24B family.</text>
</comment>
<dbReference type="InterPro" id="IPR001131">
    <property type="entry name" value="Peptidase_M24B_aminopep-P_CS"/>
</dbReference>
<dbReference type="Pfam" id="PF00557">
    <property type="entry name" value="Peptidase_M24"/>
    <property type="match status" value="1"/>
</dbReference>
<dbReference type="KEGG" id="mbr:MONBRDRAFT_37508"/>
<dbReference type="InterPro" id="IPR052433">
    <property type="entry name" value="X-Pro_dipept-like"/>
</dbReference>
<evidence type="ECO:0000256" key="4">
    <source>
        <dbReference type="ARBA" id="ARBA00022801"/>
    </source>
</evidence>
<dbReference type="GO" id="GO:0005739">
    <property type="term" value="C:mitochondrion"/>
    <property type="evidence" value="ECO:0000318"/>
    <property type="project" value="GO_Central"/>
</dbReference>
<feature type="transmembrane region" description="Helical" evidence="6">
    <location>
        <begin position="557"/>
        <end position="574"/>
    </location>
</feature>
<keyword evidence="6" id="KW-0472">Membrane</keyword>
<organism evidence="8 9">
    <name type="scientific">Monosiga brevicollis</name>
    <name type="common">Choanoflagellate</name>
    <dbReference type="NCBI Taxonomy" id="81824"/>
    <lineage>
        <taxon>Eukaryota</taxon>
        <taxon>Choanoflagellata</taxon>
        <taxon>Craspedida</taxon>
        <taxon>Salpingoecidae</taxon>
        <taxon>Monosiga</taxon>
    </lineage>
</organism>
<dbReference type="SUPFAM" id="SSF55920">
    <property type="entry name" value="Creatinase/aminopeptidase"/>
    <property type="match status" value="1"/>
</dbReference>
<dbReference type="PANTHER" id="PTHR43226">
    <property type="entry name" value="XAA-PRO AMINOPEPTIDASE 3"/>
    <property type="match status" value="1"/>
</dbReference>
<evidence type="ECO:0000256" key="3">
    <source>
        <dbReference type="ARBA" id="ARBA00022723"/>
    </source>
</evidence>
<dbReference type="Pfam" id="PF05195">
    <property type="entry name" value="AMP_N"/>
    <property type="match status" value="1"/>
</dbReference>
<dbReference type="GeneID" id="5892235"/>
<keyword evidence="5" id="KW-0464">Manganese</keyword>
<dbReference type="PROSITE" id="PS00491">
    <property type="entry name" value="PROLINE_PEPTIDASE"/>
    <property type="match status" value="1"/>
</dbReference>
<gene>
    <name evidence="8" type="ORF">MONBRDRAFT_37508</name>
</gene>
<name>A9V258_MONBE</name>
<evidence type="ECO:0000256" key="5">
    <source>
        <dbReference type="ARBA" id="ARBA00023211"/>
    </source>
</evidence>
<dbReference type="eggNOG" id="KOG3292">
    <property type="taxonomic scope" value="Eukaryota"/>
</dbReference>
<dbReference type="PROSITE" id="PS51257">
    <property type="entry name" value="PROKAR_LIPOPROTEIN"/>
    <property type="match status" value="1"/>
</dbReference>
<keyword evidence="6" id="KW-1133">Transmembrane helix</keyword>
<protein>
    <recommendedName>
        <fullName evidence="7">Aminopeptidase P N-terminal domain-containing protein</fullName>
    </recommendedName>
</protein>
<accession>A9V258</accession>